<keyword evidence="3 8" id="KW-0349">Heme</keyword>
<dbReference type="GO" id="GO:0004497">
    <property type="term" value="F:monooxygenase activity"/>
    <property type="evidence" value="ECO:0007669"/>
    <property type="project" value="UniProtKB-KW"/>
</dbReference>
<name>A0A8X7C0M7_9ARAC</name>
<keyword evidence="11" id="KW-1185">Reference proteome</keyword>
<dbReference type="SUPFAM" id="SSF48264">
    <property type="entry name" value="Cytochrome P450"/>
    <property type="match status" value="1"/>
</dbReference>
<evidence type="ECO:0000256" key="4">
    <source>
        <dbReference type="ARBA" id="ARBA00022723"/>
    </source>
</evidence>
<dbReference type="InterPro" id="IPR017972">
    <property type="entry name" value="Cyt_P450_CS"/>
</dbReference>
<organism evidence="10 11">
    <name type="scientific">Trichonephila inaurata madagascariensis</name>
    <dbReference type="NCBI Taxonomy" id="2747483"/>
    <lineage>
        <taxon>Eukaryota</taxon>
        <taxon>Metazoa</taxon>
        <taxon>Ecdysozoa</taxon>
        <taxon>Arthropoda</taxon>
        <taxon>Chelicerata</taxon>
        <taxon>Arachnida</taxon>
        <taxon>Araneae</taxon>
        <taxon>Araneomorphae</taxon>
        <taxon>Entelegynae</taxon>
        <taxon>Araneoidea</taxon>
        <taxon>Nephilidae</taxon>
        <taxon>Trichonephila</taxon>
        <taxon>Trichonephila inaurata</taxon>
    </lineage>
</organism>
<comment type="cofactor">
    <cofactor evidence="1 8">
        <name>heme</name>
        <dbReference type="ChEBI" id="CHEBI:30413"/>
    </cofactor>
</comment>
<evidence type="ECO:0000256" key="5">
    <source>
        <dbReference type="ARBA" id="ARBA00023002"/>
    </source>
</evidence>
<evidence type="ECO:0000256" key="9">
    <source>
        <dbReference type="RuleBase" id="RU000461"/>
    </source>
</evidence>
<dbReference type="PRINTS" id="PR00385">
    <property type="entry name" value="P450"/>
</dbReference>
<dbReference type="InterPro" id="IPR001128">
    <property type="entry name" value="Cyt_P450"/>
</dbReference>
<evidence type="ECO:0000313" key="11">
    <source>
        <dbReference type="Proteomes" id="UP000886998"/>
    </source>
</evidence>
<feature type="binding site" description="axial binding residue" evidence="8">
    <location>
        <position position="445"/>
    </location>
    <ligand>
        <name>heme</name>
        <dbReference type="ChEBI" id="CHEBI:30413"/>
    </ligand>
    <ligandPart>
        <name>Fe</name>
        <dbReference type="ChEBI" id="CHEBI:18248"/>
    </ligandPart>
</feature>
<dbReference type="InterPro" id="IPR002401">
    <property type="entry name" value="Cyt_P450_E_grp-I"/>
</dbReference>
<dbReference type="AlphaFoldDB" id="A0A8X7C0M7"/>
<evidence type="ECO:0000256" key="6">
    <source>
        <dbReference type="ARBA" id="ARBA00023004"/>
    </source>
</evidence>
<evidence type="ECO:0000256" key="1">
    <source>
        <dbReference type="ARBA" id="ARBA00001971"/>
    </source>
</evidence>
<dbReference type="PANTHER" id="PTHR24279:SF120">
    <property type="entry name" value="CYTOCHROME P450"/>
    <property type="match status" value="1"/>
</dbReference>
<keyword evidence="7 9" id="KW-0503">Monooxygenase</keyword>
<dbReference type="GO" id="GO:0020037">
    <property type="term" value="F:heme binding"/>
    <property type="evidence" value="ECO:0007669"/>
    <property type="project" value="InterPro"/>
</dbReference>
<dbReference type="PRINTS" id="PR00463">
    <property type="entry name" value="EP450I"/>
</dbReference>
<dbReference type="OrthoDB" id="3945418at2759"/>
<proteinExistence type="inferred from homology"/>
<dbReference type="PANTHER" id="PTHR24279">
    <property type="entry name" value="CYTOCHROME P450"/>
    <property type="match status" value="1"/>
</dbReference>
<dbReference type="GO" id="GO:0005506">
    <property type="term" value="F:iron ion binding"/>
    <property type="evidence" value="ECO:0007669"/>
    <property type="project" value="InterPro"/>
</dbReference>
<protein>
    <submittedName>
        <fullName evidence="10">Probable cytochrome P450 12a4, mitochondrial</fullName>
    </submittedName>
</protein>
<accession>A0A8X7C0M7</accession>
<dbReference type="PROSITE" id="PS00086">
    <property type="entry name" value="CYTOCHROME_P450"/>
    <property type="match status" value="1"/>
</dbReference>
<keyword evidence="5 9" id="KW-0560">Oxidoreductase</keyword>
<reference evidence="10" key="1">
    <citation type="submission" date="2020-08" db="EMBL/GenBank/DDBJ databases">
        <title>Multicomponent nature underlies the extraordinary mechanical properties of spider dragline silk.</title>
        <authorList>
            <person name="Kono N."/>
            <person name="Nakamura H."/>
            <person name="Mori M."/>
            <person name="Yoshida Y."/>
            <person name="Ohtoshi R."/>
            <person name="Malay A.D."/>
            <person name="Moran D.A.P."/>
            <person name="Tomita M."/>
            <person name="Numata K."/>
            <person name="Arakawa K."/>
        </authorList>
    </citation>
    <scope>NUCLEOTIDE SEQUENCE</scope>
</reference>
<keyword evidence="6 8" id="KW-0408">Iron</keyword>
<dbReference type="GO" id="GO:0016705">
    <property type="term" value="F:oxidoreductase activity, acting on paired donors, with incorporation or reduction of molecular oxygen"/>
    <property type="evidence" value="ECO:0007669"/>
    <property type="project" value="InterPro"/>
</dbReference>
<dbReference type="CDD" id="cd11054">
    <property type="entry name" value="CYP24A1-like"/>
    <property type="match status" value="1"/>
</dbReference>
<dbReference type="InterPro" id="IPR050479">
    <property type="entry name" value="CYP11_CYP27_families"/>
</dbReference>
<dbReference type="Proteomes" id="UP000886998">
    <property type="component" value="Unassembled WGS sequence"/>
</dbReference>
<gene>
    <name evidence="10" type="primary">Cyp12a4</name>
    <name evidence="10" type="ORF">TNIN_292131</name>
</gene>
<comment type="caution">
    <text evidence="10">The sequence shown here is derived from an EMBL/GenBank/DDBJ whole genome shotgun (WGS) entry which is preliminary data.</text>
</comment>
<sequence length="496" mass="57716">MYAKNRVNNNIFSSCCSEYIYKNINTDFFILKTTPQTYIKNFSNKLCTKSKLYNMPVKSMFGIILVRHFRNGVFLNREVNISRRFLINSVRSNSSVAWESAKPFKDIPSPTSLPFIGTAWQMMPIIGRYSIERQHEANREKRKIFGDIIREKLGPIDAVICYTVEDLEVLMRNEGTTPHRIEFSTLKAYRELRKEWFNTSGLLVIQGEEWRHLRTKTQKHLLKPAAIMEYLDPLQDVSTDFVKRVFQIRDQNKEIPDMTEELYKWALENIKLKEARDDQKLTLLQAMLAKKDLSAKDAMVFVADMLMAGIETTSHTVGFLLYHLAKNPEKQELLYKEINRLLPSKDMRITPTIHDELRYLKACVKESMRLKPVIGGAARTLANDVVLSGYKVPAGAMVFVAYEEIFLSEKNFKNADKFVPERWLNRQEKPNPFAFVPFGFGPRSCIGKRLALLEINSLAIEILRNFKVEYHYEDIGTYSKMVTTPDKPLRFKFIER</sequence>
<evidence type="ECO:0000256" key="2">
    <source>
        <dbReference type="ARBA" id="ARBA00010617"/>
    </source>
</evidence>
<dbReference type="InterPro" id="IPR036396">
    <property type="entry name" value="Cyt_P450_sf"/>
</dbReference>
<evidence type="ECO:0000256" key="3">
    <source>
        <dbReference type="ARBA" id="ARBA00022617"/>
    </source>
</evidence>
<evidence type="ECO:0000256" key="8">
    <source>
        <dbReference type="PIRSR" id="PIRSR602401-1"/>
    </source>
</evidence>
<evidence type="ECO:0000313" key="10">
    <source>
        <dbReference type="EMBL" id="GFY49517.1"/>
    </source>
</evidence>
<comment type="similarity">
    <text evidence="2 9">Belongs to the cytochrome P450 family.</text>
</comment>
<dbReference type="Pfam" id="PF00067">
    <property type="entry name" value="p450"/>
    <property type="match status" value="2"/>
</dbReference>
<evidence type="ECO:0000256" key="7">
    <source>
        <dbReference type="ARBA" id="ARBA00023033"/>
    </source>
</evidence>
<keyword evidence="4 8" id="KW-0479">Metal-binding</keyword>
<dbReference type="Gene3D" id="1.10.630.10">
    <property type="entry name" value="Cytochrome P450"/>
    <property type="match status" value="2"/>
</dbReference>
<dbReference type="EMBL" id="BMAV01007060">
    <property type="protein sequence ID" value="GFY49517.1"/>
    <property type="molecule type" value="Genomic_DNA"/>
</dbReference>